<proteinExistence type="predicted"/>
<accession>A0A3S5AQE2</accession>
<evidence type="ECO:0000313" key="2">
    <source>
        <dbReference type="EMBL" id="VEL35264.1"/>
    </source>
</evidence>
<gene>
    <name evidence="2" type="ORF">PXEA_LOCUS28704</name>
</gene>
<evidence type="ECO:0000313" key="3">
    <source>
        <dbReference type="Proteomes" id="UP000784294"/>
    </source>
</evidence>
<dbReference type="EMBL" id="CAAALY010249426">
    <property type="protein sequence ID" value="VEL35264.1"/>
    <property type="molecule type" value="Genomic_DNA"/>
</dbReference>
<feature type="transmembrane region" description="Helical" evidence="1">
    <location>
        <begin position="140"/>
        <end position="160"/>
    </location>
</feature>
<feature type="transmembrane region" description="Helical" evidence="1">
    <location>
        <begin position="112"/>
        <end position="133"/>
    </location>
</feature>
<dbReference type="AlphaFoldDB" id="A0A3S5AQE2"/>
<dbReference type="Proteomes" id="UP000784294">
    <property type="component" value="Unassembled WGS sequence"/>
</dbReference>
<keyword evidence="1" id="KW-0472">Membrane</keyword>
<feature type="transmembrane region" description="Helical" evidence="1">
    <location>
        <begin position="79"/>
        <end position="97"/>
    </location>
</feature>
<evidence type="ECO:0000256" key="1">
    <source>
        <dbReference type="SAM" id="Phobius"/>
    </source>
</evidence>
<protein>
    <submittedName>
        <fullName evidence="2">Uncharacterized protein</fullName>
    </submittedName>
</protein>
<name>A0A3S5AQE2_9PLAT</name>
<keyword evidence="1" id="KW-0812">Transmembrane</keyword>
<comment type="caution">
    <text evidence="2">The sequence shown here is derived from an EMBL/GenBank/DDBJ whole genome shotgun (WGS) entry which is preliminary data.</text>
</comment>
<keyword evidence="3" id="KW-1185">Reference proteome</keyword>
<organism evidence="2 3">
    <name type="scientific">Protopolystoma xenopodis</name>
    <dbReference type="NCBI Taxonomy" id="117903"/>
    <lineage>
        <taxon>Eukaryota</taxon>
        <taxon>Metazoa</taxon>
        <taxon>Spiralia</taxon>
        <taxon>Lophotrochozoa</taxon>
        <taxon>Platyhelminthes</taxon>
        <taxon>Monogenea</taxon>
        <taxon>Polyopisthocotylea</taxon>
        <taxon>Polystomatidea</taxon>
        <taxon>Polystomatidae</taxon>
        <taxon>Protopolystoma</taxon>
    </lineage>
</organism>
<reference evidence="2" key="1">
    <citation type="submission" date="2018-11" db="EMBL/GenBank/DDBJ databases">
        <authorList>
            <consortium name="Pathogen Informatics"/>
        </authorList>
    </citation>
    <scope>NUCLEOTIDE SEQUENCE</scope>
</reference>
<sequence>MKILKNYLEPSFLSYNFPIIAIPKVPRREFAVPEWQDENYNYFVQVVDTTRLLDKIFPYIDANYYIFLNGFQRRLLTNWSFRLVAMALGAGIGWWGFCPSLGSDDQIPKSSYLIHQLIGLINWVSPSFGLCLFGTSVRRLAVASVSGLFAYALTLGATFADVRYDANKWHSMQADFTGLEACRAYWLPEKEEQRRSRFLLALLAEERKEGSDDSQVNILSVFASFFKSLKICCFYQVCAYLS</sequence>
<keyword evidence="1" id="KW-1133">Transmembrane helix</keyword>